<dbReference type="Proteomes" id="UP000641588">
    <property type="component" value="Unassembled WGS sequence"/>
</dbReference>
<dbReference type="InterPro" id="IPR004107">
    <property type="entry name" value="Integrase_SAM-like_N"/>
</dbReference>
<dbReference type="InterPro" id="IPR044068">
    <property type="entry name" value="CB"/>
</dbReference>
<dbReference type="SUPFAM" id="SSF56349">
    <property type="entry name" value="DNA breaking-rejoining enzymes"/>
    <property type="match status" value="1"/>
</dbReference>
<dbReference type="EMBL" id="WHOD01000049">
    <property type="protein sequence ID" value="NOU93767.1"/>
    <property type="molecule type" value="Genomic_DNA"/>
</dbReference>
<accession>A0A972GTX2</accession>
<feature type="non-terminal residue" evidence="4">
    <location>
        <position position="1"/>
    </location>
</feature>
<keyword evidence="1 2" id="KW-0238">DNA-binding</keyword>
<proteinExistence type="predicted"/>
<dbReference type="Pfam" id="PF13495">
    <property type="entry name" value="Phage_int_SAM_4"/>
    <property type="match status" value="1"/>
</dbReference>
<evidence type="ECO:0000256" key="2">
    <source>
        <dbReference type="PROSITE-ProRule" id="PRU01248"/>
    </source>
</evidence>
<protein>
    <recommendedName>
        <fullName evidence="3">Core-binding (CB) domain-containing protein</fullName>
    </recommendedName>
</protein>
<dbReference type="RefSeq" id="WP_216624581.1">
    <property type="nucleotide sequence ID" value="NZ_WHOD01000049.1"/>
</dbReference>
<name>A0A972GTX2_9BACL</name>
<dbReference type="GO" id="GO:0015074">
    <property type="term" value="P:DNA integration"/>
    <property type="evidence" value="ECO:0007669"/>
    <property type="project" value="InterPro"/>
</dbReference>
<feature type="domain" description="Core-binding (CB)" evidence="3">
    <location>
        <begin position="1"/>
        <end position="85"/>
    </location>
</feature>
<dbReference type="GO" id="GO:0003677">
    <property type="term" value="F:DNA binding"/>
    <property type="evidence" value="ECO:0007669"/>
    <property type="project" value="UniProtKB-UniRule"/>
</dbReference>
<keyword evidence="5" id="KW-1185">Reference proteome</keyword>
<organism evidence="4 5">
    <name type="scientific">Paenibacillus foliorum</name>
    <dbReference type="NCBI Taxonomy" id="2654974"/>
    <lineage>
        <taxon>Bacteria</taxon>
        <taxon>Bacillati</taxon>
        <taxon>Bacillota</taxon>
        <taxon>Bacilli</taxon>
        <taxon>Bacillales</taxon>
        <taxon>Paenibacillaceae</taxon>
        <taxon>Paenibacillus</taxon>
    </lineage>
</organism>
<dbReference type="InterPro" id="IPR011010">
    <property type="entry name" value="DNA_brk_join_enz"/>
</dbReference>
<evidence type="ECO:0000259" key="3">
    <source>
        <dbReference type="PROSITE" id="PS51900"/>
    </source>
</evidence>
<sequence>LKSAIQEFKEDRIMKNLSERTIQTYGSVMKEFQSFCALQEVLNVTDVTLNTVRKYMIYLQQERNNNPTSRNSKLHVIKVFFKHLFIEIIEAMTGFSFLLSMLCKPSYSLIVYFLPIIFRAELCDAL</sequence>
<evidence type="ECO:0000256" key="1">
    <source>
        <dbReference type="ARBA" id="ARBA00023125"/>
    </source>
</evidence>
<comment type="caution">
    <text evidence="4">The sequence shown here is derived from an EMBL/GenBank/DDBJ whole genome shotgun (WGS) entry which is preliminary data.</text>
</comment>
<dbReference type="Gene3D" id="1.10.150.130">
    <property type="match status" value="1"/>
</dbReference>
<dbReference type="PROSITE" id="PS51900">
    <property type="entry name" value="CB"/>
    <property type="match status" value="1"/>
</dbReference>
<evidence type="ECO:0000313" key="5">
    <source>
        <dbReference type="Proteomes" id="UP000641588"/>
    </source>
</evidence>
<dbReference type="AlphaFoldDB" id="A0A972GTX2"/>
<evidence type="ECO:0000313" key="4">
    <source>
        <dbReference type="EMBL" id="NOU93767.1"/>
    </source>
</evidence>
<dbReference type="InterPro" id="IPR010998">
    <property type="entry name" value="Integrase_recombinase_N"/>
</dbReference>
<reference evidence="4" key="1">
    <citation type="submission" date="2019-10" db="EMBL/GenBank/DDBJ databases">
        <title>Description of Paenibacillus glebae sp. nov.</title>
        <authorList>
            <person name="Carlier A."/>
            <person name="Qi S."/>
        </authorList>
    </citation>
    <scope>NUCLEOTIDE SEQUENCE</scope>
    <source>
        <strain evidence="4">LMG 31456</strain>
    </source>
</reference>
<gene>
    <name evidence="4" type="ORF">GC093_11110</name>
</gene>